<comment type="subunit">
    <text evidence="4">Part of the 50S ribosomal subunit. Contacts protein L32.</text>
</comment>
<reference evidence="7" key="1">
    <citation type="submission" date="2017-09" db="EMBL/GenBank/DDBJ databases">
        <title>Depth-based differentiation of microbial function through sediment-hosted aquifers and enrichment of novel symbionts in the deep terrestrial subsurface.</title>
        <authorList>
            <person name="Probst A.J."/>
            <person name="Ladd B."/>
            <person name="Jarett J.K."/>
            <person name="Geller-Mcgrath D.E."/>
            <person name="Sieber C.M.K."/>
            <person name="Emerson J.B."/>
            <person name="Anantharaman K."/>
            <person name="Thomas B.C."/>
            <person name="Malmstrom R."/>
            <person name="Stieglmeier M."/>
            <person name="Klingl A."/>
            <person name="Woyke T."/>
            <person name="Ryan C.M."/>
            <person name="Banfield J.F."/>
        </authorList>
    </citation>
    <scope>NUCLEOTIDE SEQUENCE [LARGE SCALE GENOMIC DNA]</scope>
</reference>
<keyword evidence="3 4" id="KW-0687">Ribonucleoprotein</keyword>
<evidence type="ECO:0000313" key="6">
    <source>
        <dbReference type="EMBL" id="PIT91405.1"/>
    </source>
</evidence>
<evidence type="ECO:0000313" key="7">
    <source>
        <dbReference type="Proteomes" id="UP000228809"/>
    </source>
</evidence>
<dbReference type="HAMAP" id="MF_01368">
    <property type="entry name" value="Ribosomal_bL17"/>
    <property type="match status" value="1"/>
</dbReference>
<dbReference type="InterPro" id="IPR000456">
    <property type="entry name" value="Ribosomal_bL17"/>
</dbReference>
<dbReference type="PANTHER" id="PTHR14413">
    <property type="entry name" value="RIBOSOMAL PROTEIN L17"/>
    <property type="match status" value="1"/>
</dbReference>
<dbReference type="InterPro" id="IPR036373">
    <property type="entry name" value="Ribosomal_bL17_sf"/>
</dbReference>
<accession>A0A2M6WF74</accession>
<name>A0A2M6WF74_9BACT</name>
<evidence type="ECO:0000256" key="3">
    <source>
        <dbReference type="ARBA" id="ARBA00023274"/>
    </source>
</evidence>
<evidence type="ECO:0000256" key="4">
    <source>
        <dbReference type="HAMAP-Rule" id="MF_01368"/>
    </source>
</evidence>
<comment type="caution">
    <text evidence="6">The sequence shown here is derived from an EMBL/GenBank/DDBJ whole genome shotgun (WGS) entry which is preliminary data.</text>
</comment>
<dbReference type="Pfam" id="PF01196">
    <property type="entry name" value="Ribosomal_L17"/>
    <property type="match status" value="1"/>
</dbReference>
<dbReference type="AlphaFoldDB" id="A0A2M6WF74"/>
<gene>
    <name evidence="4" type="primary">rplQ</name>
    <name evidence="6" type="ORF">COU17_00235</name>
</gene>
<dbReference type="Gene3D" id="3.90.1030.10">
    <property type="entry name" value="Ribosomal protein L17"/>
    <property type="match status" value="1"/>
</dbReference>
<dbReference type="NCBIfam" id="TIGR00059">
    <property type="entry name" value="L17"/>
    <property type="match status" value="1"/>
</dbReference>
<dbReference type="GO" id="GO:0022625">
    <property type="term" value="C:cytosolic large ribosomal subunit"/>
    <property type="evidence" value="ECO:0007669"/>
    <property type="project" value="TreeGrafter"/>
</dbReference>
<proteinExistence type="inferred from homology"/>
<evidence type="ECO:0000256" key="5">
    <source>
        <dbReference type="RuleBase" id="RU000660"/>
    </source>
</evidence>
<dbReference type="SUPFAM" id="SSF64263">
    <property type="entry name" value="Prokaryotic ribosomal protein L17"/>
    <property type="match status" value="1"/>
</dbReference>
<dbReference type="Proteomes" id="UP000228809">
    <property type="component" value="Unassembled WGS sequence"/>
</dbReference>
<keyword evidence="2 4" id="KW-0689">Ribosomal protein</keyword>
<dbReference type="PANTHER" id="PTHR14413:SF16">
    <property type="entry name" value="LARGE RIBOSOMAL SUBUNIT PROTEIN BL17M"/>
    <property type="match status" value="1"/>
</dbReference>
<evidence type="ECO:0000256" key="1">
    <source>
        <dbReference type="ARBA" id="ARBA00008777"/>
    </source>
</evidence>
<dbReference type="EMBL" id="PFBJ01000003">
    <property type="protein sequence ID" value="PIT91405.1"/>
    <property type="molecule type" value="Genomic_DNA"/>
</dbReference>
<protein>
    <recommendedName>
        <fullName evidence="4">Large ribosomal subunit protein bL17</fullName>
    </recommendedName>
</protein>
<dbReference type="GO" id="GO:0006412">
    <property type="term" value="P:translation"/>
    <property type="evidence" value="ECO:0007669"/>
    <property type="project" value="UniProtKB-UniRule"/>
</dbReference>
<dbReference type="GO" id="GO:0003735">
    <property type="term" value="F:structural constituent of ribosome"/>
    <property type="evidence" value="ECO:0007669"/>
    <property type="project" value="InterPro"/>
</dbReference>
<comment type="similarity">
    <text evidence="1 4 5">Belongs to the bacterial ribosomal protein bL17 family.</text>
</comment>
<sequence length="117" mass="13161">MKHHKKGRVFGRVRKQRTALLRSLSRALILQERIKTTEAKAKELRPFIERLITLANKNSLFSRRLVAKRLGGESDAVVRLVETVAPKYADRSGGYTRITKLGASGSDARSEAIIEFV</sequence>
<organism evidence="6 7">
    <name type="scientific">Candidatus Kaiserbacteria bacterium CG10_big_fil_rev_8_21_14_0_10_49_17</name>
    <dbReference type="NCBI Taxonomy" id="1974609"/>
    <lineage>
        <taxon>Bacteria</taxon>
        <taxon>Candidatus Kaiseribacteriota</taxon>
    </lineage>
</organism>
<evidence type="ECO:0000256" key="2">
    <source>
        <dbReference type="ARBA" id="ARBA00022980"/>
    </source>
</evidence>